<sequence>MAAYSQQILVSTGLADWKSKIEDEKDTAPWGGVVAQIKEMLGPKGRFHNPYRNVVVSTSSFGTSDSQAPSPPQAILFPSFQMVSNIEPVSSSILQFLEAFVSPDASAESSTGREELKRNTPAAANWSGNVHPISTPTILICSHNSRDTRCGMLGPLLHSEFVQYINKRHTLRSQVTSDDVKHNGQDDEAVVSFASHPVFRPDAIDAKHDNQHPINVGMISHIGGHKWAGNVIVYIPPNYRLAALERRARGAKPRDKVVAGQTEPLVVPADEAISPEEQEVGMSPLAGKGIWYGRVEPKHVEGIVEQTIGHGKIIRELFRGGIHQDGSTIRMD</sequence>
<keyword evidence="4" id="KW-1185">Reference proteome</keyword>
<proteinExistence type="inferred from homology"/>
<evidence type="ECO:0000313" key="4">
    <source>
        <dbReference type="Proteomes" id="UP001309876"/>
    </source>
</evidence>
<evidence type="ECO:0000256" key="1">
    <source>
        <dbReference type="ARBA" id="ARBA00038208"/>
    </source>
</evidence>
<dbReference type="Proteomes" id="UP001309876">
    <property type="component" value="Unassembled WGS sequence"/>
</dbReference>
<dbReference type="CDD" id="cd03062">
    <property type="entry name" value="TRX_Fd_Sucrase"/>
    <property type="match status" value="1"/>
</dbReference>
<reference evidence="3 4" key="1">
    <citation type="submission" date="2023-08" db="EMBL/GenBank/DDBJ databases">
        <title>Black Yeasts Isolated from many extreme environments.</title>
        <authorList>
            <person name="Coleine C."/>
            <person name="Stajich J.E."/>
            <person name="Selbmann L."/>
        </authorList>
    </citation>
    <scope>NUCLEOTIDE SEQUENCE [LARGE SCALE GENOMIC DNA]</scope>
    <source>
        <strain evidence="3 4">CCFEE 5910</strain>
    </source>
</reference>
<dbReference type="PANTHER" id="PTHR31902:SF7">
    <property type="entry name" value="ALTERED INHERITANCE OF MITOCHONDRIA PROTEIN 32"/>
    <property type="match status" value="1"/>
</dbReference>
<organism evidence="3 4">
    <name type="scientific">Lithohypha guttulata</name>
    <dbReference type="NCBI Taxonomy" id="1690604"/>
    <lineage>
        <taxon>Eukaryota</taxon>
        <taxon>Fungi</taxon>
        <taxon>Dikarya</taxon>
        <taxon>Ascomycota</taxon>
        <taxon>Pezizomycotina</taxon>
        <taxon>Eurotiomycetes</taxon>
        <taxon>Chaetothyriomycetidae</taxon>
        <taxon>Chaetothyriales</taxon>
        <taxon>Trichomeriaceae</taxon>
        <taxon>Lithohypha</taxon>
    </lineage>
</organism>
<dbReference type="PANTHER" id="PTHR31902">
    <property type="entry name" value="ACTIN PATCHES DISTAL PROTEIN 1"/>
    <property type="match status" value="1"/>
</dbReference>
<name>A0AAN7T2U9_9EURO</name>
<evidence type="ECO:0000256" key="2">
    <source>
        <dbReference type="ARBA" id="ARBA00040895"/>
    </source>
</evidence>
<dbReference type="AlphaFoldDB" id="A0AAN7T2U9"/>
<comment type="similarity">
    <text evidence="1">Belongs to the AIM32 family.</text>
</comment>
<dbReference type="EMBL" id="JAVRRJ010000002">
    <property type="protein sequence ID" value="KAK5088310.1"/>
    <property type="molecule type" value="Genomic_DNA"/>
</dbReference>
<evidence type="ECO:0000313" key="3">
    <source>
        <dbReference type="EMBL" id="KAK5088310.1"/>
    </source>
</evidence>
<dbReference type="Gene3D" id="3.40.30.10">
    <property type="entry name" value="Glutaredoxin"/>
    <property type="match status" value="1"/>
</dbReference>
<comment type="caution">
    <text evidence="3">The sequence shown here is derived from an EMBL/GenBank/DDBJ whole genome shotgun (WGS) entry which is preliminary data.</text>
</comment>
<protein>
    <recommendedName>
        <fullName evidence="2">Altered inheritance of mitochondria protein 32</fullName>
    </recommendedName>
</protein>
<accession>A0AAN7T2U9</accession>
<gene>
    <name evidence="3" type="ORF">LTR05_002527</name>
</gene>
<dbReference type="InterPro" id="IPR009737">
    <property type="entry name" value="Aim32/Apd1-like"/>
</dbReference>
<dbReference type="Pfam" id="PF06999">
    <property type="entry name" value="Suc_Fer-like"/>
    <property type="match status" value="1"/>
</dbReference>